<evidence type="ECO:0000313" key="4">
    <source>
        <dbReference type="EMBL" id="KAK6527585.1"/>
    </source>
</evidence>
<feature type="domain" description="DUF7223" evidence="3">
    <location>
        <begin position="284"/>
        <end position="508"/>
    </location>
</feature>
<feature type="compositionally biased region" description="Basic and acidic residues" evidence="1">
    <location>
        <begin position="94"/>
        <end position="103"/>
    </location>
</feature>
<dbReference type="Pfam" id="PF23865">
    <property type="entry name" value="DUF7223"/>
    <property type="match status" value="1"/>
</dbReference>
<evidence type="ECO:0000256" key="2">
    <source>
        <dbReference type="SAM" id="SignalP"/>
    </source>
</evidence>
<organism evidence="4 5">
    <name type="scientific">Orbilia ellipsospora</name>
    <dbReference type="NCBI Taxonomy" id="2528407"/>
    <lineage>
        <taxon>Eukaryota</taxon>
        <taxon>Fungi</taxon>
        <taxon>Dikarya</taxon>
        <taxon>Ascomycota</taxon>
        <taxon>Pezizomycotina</taxon>
        <taxon>Orbiliomycetes</taxon>
        <taxon>Orbiliales</taxon>
        <taxon>Orbiliaceae</taxon>
        <taxon>Orbilia</taxon>
    </lineage>
</organism>
<dbReference type="InterPro" id="IPR055647">
    <property type="entry name" value="DUF7223"/>
</dbReference>
<evidence type="ECO:0000259" key="3">
    <source>
        <dbReference type="Pfam" id="PF23865"/>
    </source>
</evidence>
<sequence length="814" mass="91059">MFSKLLLSALLASVMGLQASASPAAPPPRRSEGRALRPGEWHIPEGHQEMSKLPIEQIYPPHLRKRAGDHKKLDLKHDTTMVFKMGKKSHKAKRADTSGDPKKAKPVKKPAFENFYASVKAEPYALDRTKHRIIQFDEFKDLIKGKKPDLSKLSDYKVTLEFTDLAAKTYAENAWKVAHTDAKDFFYLIVDIMEGDIARALPLQIQSVETKEKSTVATLEAYPMAWDVIGDLDIKVYTDKGKKAQPQSINKRLDFNPQTSIPLGWNEDLETKHLWWNPLHGVIAKADVENQWKIDCVGCHTTGHLDLEAHFRTSWWWITEASISADLNFHAAIDIQAWVKLESKLAEDKMDSETFNIRDMVGLPDRSKPLEFEWPLIVAPITPLTIFGLINVGPEIGVSIVNNIKIAGEFTWGFQFNATLNTAFHMDFVNLGAFDPSTLHGPSVAAVPYLKAANVKATGGVALVTSIKAGVDVLRSGLESNVEALAPKFEFNVAAGYHNQGFCENNTKMRKQAKRDLPTLDGGITAQDTNSNGRLLGHSHAAPALLKDIKVPDSAKDPKNFGFYFGPELGLQLRFAALTGKGVLKELIPTVGTFKPNWLNWMWPLGGNMCRTINDFIEDPTKDGLATGNDSKEKKEPVIKFKQSINKEGERVKGWNQRPQTEEEKKRLRIRNEAEIIQAQQNAFWKFYERLVLGGVTPRITFTEPETAKDEIYFILENTKKGVPVLGKEMTIKKPLKDFPILTGCKLVIKDRSGNDVNFLGCLSDNPFIKSKTGCWNVPDAKKFLEVIKSAKPTATTDLQLCQLGSVYQNTTWT</sequence>
<reference evidence="4 5" key="1">
    <citation type="submission" date="2019-10" db="EMBL/GenBank/DDBJ databases">
        <authorList>
            <person name="Palmer J.M."/>
        </authorList>
    </citation>
    <scope>NUCLEOTIDE SEQUENCE [LARGE SCALE GENOMIC DNA]</scope>
    <source>
        <strain evidence="4 5">TWF694</strain>
    </source>
</reference>
<feature type="signal peptide" evidence="2">
    <location>
        <begin position="1"/>
        <end position="21"/>
    </location>
</feature>
<dbReference type="AlphaFoldDB" id="A0AAV9WVI9"/>
<evidence type="ECO:0000256" key="1">
    <source>
        <dbReference type="SAM" id="MobiDB-lite"/>
    </source>
</evidence>
<feature type="chain" id="PRO_5043339787" description="DUF7223 domain-containing protein" evidence="2">
    <location>
        <begin position="22"/>
        <end position="814"/>
    </location>
</feature>
<evidence type="ECO:0000313" key="5">
    <source>
        <dbReference type="Proteomes" id="UP001365542"/>
    </source>
</evidence>
<dbReference type="Proteomes" id="UP001365542">
    <property type="component" value="Unassembled WGS sequence"/>
</dbReference>
<proteinExistence type="predicted"/>
<name>A0AAV9WVI9_9PEZI</name>
<accession>A0AAV9WVI9</accession>
<protein>
    <recommendedName>
        <fullName evidence="3">DUF7223 domain-containing protein</fullName>
    </recommendedName>
</protein>
<gene>
    <name evidence="4" type="ORF">TWF694_004569</name>
</gene>
<keyword evidence="5" id="KW-1185">Reference proteome</keyword>
<feature type="region of interest" description="Disordered" evidence="1">
    <location>
        <begin position="86"/>
        <end position="106"/>
    </location>
</feature>
<keyword evidence="2" id="KW-0732">Signal</keyword>
<comment type="caution">
    <text evidence="4">The sequence shown here is derived from an EMBL/GenBank/DDBJ whole genome shotgun (WGS) entry which is preliminary data.</text>
</comment>
<dbReference type="EMBL" id="JAVHJO010000015">
    <property type="protein sequence ID" value="KAK6527585.1"/>
    <property type="molecule type" value="Genomic_DNA"/>
</dbReference>